<organism evidence="2 3">
    <name type="scientific">Plakobranchus ocellatus</name>
    <dbReference type="NCBI Taxonomy" id="259542"/>
    <lineage>
        <taxon>Eukaryota</taxon>
        <taxon>Metazoa</taxon>
        <taxon>Spiralia</taxon>
        <taxon>Lophotrochozoa</taxon>
        <taxon>Mollusca</taxon>
        <taxon>Gastropoda</taxon>
        <taxon>Heterobranchia</taxon>
        <taxon>Euthyneura</taxon>
        <taxon>Panpulmonata</taxon>
        <taxon>Sacoglossa</taxon>
        <taxon>Placobranchoidea</taxon>
        <taxon>Plakobranchidae</taxon>
        <taxon>Plakobranchus</taxon>
    </lineage>
</organism>
<protein>
    <submittedName>
        <fullName evidence="2">Uncharacterized protein</fullName>
    </submittedName>
</protein>
<gene>
    <name evidence="2" type="ORF">PoB_007464900</name>
</gene>
<dbReference type="EMBL" id="BLXT01008374">
    <property type="protein sequence ID" value="GFO48144.1"/>
    <property type="molecule type" value="Genomic_DNA"/>
</dbReference>
<sequence length="92" mass="10217">MSEKEAKKSSNDGALGEFHEATSFHKELLKAEKAFEKNNKKPSGKYDSKWNTGINDRTIKDPEGNVTCISEQTTQMSSSYSYSKSESGCSIQ</sequence>
<proteinExistence type="predicted"/>
<feature type="compositionally biased region" description="Basic and acidic residues" evidence="1">
    <location>
        <begin position="33"/>
        <end position="48"/>
    </location>
</feature>
<dbReference type="AlphaFoldDB" id="A0AAV4DV84"/>
<accession>A0AAV4DV84</accession>
<reference evidence="2 3" key="1">
    <citation type="journal article" date="2021" name="Elife">
        <title>Chloroplast acquisition without the gene transfer in kleptoplastic sea slugs, Plakobranchus ocellatus.</title>
        <authorList>
            <person name="Maeda T."/>
            <person name="Takahashi S."/>
            <person name="Yoshida T."/>
            <person name="Shimamura S."/>
            <person name="Takaki Y."/>
            <person name="Nagai Y."/>
            <person name="Toyoda A."/>
            <person name="Suzuki Y."/>
            <person name="Arimoto A."/>
            <person name="Ishii H."/>
            <person name="Satoh N."/>
            <person name="Nishiyama T."/>
            <person name="Hasebe M."/>
            <person name="Maruyama T."/>
            <person name="Minagawa J."/>
            <person name="Obokata J."/>
            <person name="Shigenobu S."/>
        </authorList>
    </citation>
    <scope>NUCLEOTIDE SEQUENCE [LARGE SCALE GENOMIC DNA]</scope>
</reference>
<evidence type="ECO:0000256" key="1">
    <source>
        <dbReference type="SAM" id="MobiDB-lite"/>
    </source>
</evidence>
<feature type="compositionally biased region" description="Low complexity" evidence="1">
    <location>
        <begin position="70"/>
        <end position="92"/>
    </location>
</feature>
<evidence type="ECO:0000313" key="3">
    <source>
        <dbReference type="Proteomes" id="UP000735302"/>
    </source>
</evidence>
<keyword evidence="3" id="KW-1185">Reference proteome</keyword>
<comment type="caution">
    <text evidence="2">The sequence shown here is derived from an EMBL/GenBank/DDBJ whole genome shotgun (WGS) entry which is preliminary data.</text>
</comment>
<name>A0AAV4DV84_9GAST</name>
<evidence type="ECO:0000313" key="2">
    <source>
        <dbReference type="EMBL" id="GFO48144.1"/>
    </source>
</evidence>
<dbReference type="Proteomes" id="UP000735302">
    <property type="component" value="Unassembled WGS sequence"/>
</dbReference>
<feature type="region of interest" description="Disordered" evidence="1">
    <location>
        <begin position="33"/>
        <end position="92"/>
    </location>
</feature>